<dbReference type="EMBL" id="OX465085">
    <property type="protein sequence ID" value="CAI9301078.1"/>
    <property type="molecule type" value="Genomic_DNA"/>
</dbReference>
<accession>A0AA36EMG3</accession>
<sequence>MSPIYHRFSQISSLSTCSVESSAGLRYDHPHDIVAATQKYVTVHLVPPSQLDDRPPGSPPFPPPSFTAPSVASTFYQIFECYLYCSFSSFFFLDIIFGQVREPSYYNTFKVNGKETNNICMVVKVGTVIVEELESVIKPHGL</sequence>
<proteinExistence type="predicted"/>
<dbReference type="Proteomes" id="UP001177003">
    <property type="component" value="Chromosome 9"/>
</dbReference>
<protein>
    <submittedName>
        <fullName evidence="1">Uncharacterized protein</fullName>
    </submittedName>
</protein>
<organism evidence="1 2">
    <name type="scientific">Lactuca saligna</name>
    <name type="common">Willowleaf lettuce</name>
    <dbReference type="NCBI Taxonomy" id="75948"/>
    <lineage>
        <taxon>Eukaryota</taxon>
        <taxon>Viridiplantae</taxon>
        <taxon>Streptophyta</taxon>
        <taxon>Embryophyta</taxon>
        <taxon>Tracheophyta</taxon>
        <taxon>Spermatophyta</taxon>
        <taxon>Magnoliopsida</taxon>
        <taxon>eudicotyledons</taxon>
        <taxon>Gunneridae</taxon>
        <taxon>Pentapetalae</taxon>
        <taxon>asterids</taxon>
        <taxon>campanulids</taxon>
        <taxon>Asterales</taxon>
        <taxon>Asteraceae</taxon>
        <taxon>Cichorioideae</taxon>
        <taxon>Cichorieae</taxon>
        <taxon>Lactucinae</taxon>
        <taxon>Lactuca</taxon>
    </lineage>
</organism>
<dbReference type="AlphaFoldDB" id="A0AA36EMG3"/>
<reference evidence="1" key="1">
    <citation type="submission" date="2023-04" db="EMBL/GenBank/DDBJ databases">
        <authorList>
            <person name="Vijverberg K."/>
            <person name="Xiong W."/>
            <person name="Schranz E."/>
        </authorList>
    </citation>
    <scope>NUCLEOTIDE SEQUENCE</scope>
</reference>
<keyword evidence="2" id="KW-1185">Reference proteome</keyword>
<evidence type="ECO:0000313" key="2">
    <source>
        <dbReference type="Proteomes" id="UP001177003"/>
    </source>
</evidence>
<name>A0AA36EMG3_LACSI</name>
<gene>
    <name evidence="1" type="ORF">LSALG_LOCUS39660</name>
</gene>
<evidence type="ECO:0000313" key="1">
    <source>
        <dbReference type="EMBL" id="CAI9301078.1"/>
    </source>
</evidence>